<keyword evidence="11" id="KW-1185">Reference proteome</keyword>
<dbReference type="Pfam" id="PF01344">
    <property type="entry name" value="Kelch_1"/>
    <property type="match status" value="1"/>
</dbReference>
<comment type="caution">
    <text evidence="10">The sequence shown here is derived from an EMBL/GenBank/DDBJ whole genome shotgun (WGS) entry which is preliminary data.</text>
</comment>
<evidence type="ECO:0000256" key="7">
    <source>
        <dbReference type="ARBA" id="ARBA00023306"/>
    </source>
</evidence>
<dbReference type="GO" id="GO:1902410">
    <property type="term" value="P:mitotic cytokinetic process"/>
    <property type="evidence" value="ECO:0007669"/>
    <property type="project" value="TreeGrafter"/>
</dbReference>
<dbReference type="AlphaFoldDB" id="A0AAD6FGJ1"/>
<proteinExistence type="predicted"/>
<dbReference type="PANTHER" id="PTHR46260:SF2">
    <property type="entry name" value="KELCH DOMAIN-CONTAINING PROTEIN 8B"/>
    <property type="match status" value="1"/>
</dbReference>
<dbReference type="PANTHER" id="PTHR46260">
    <property type="entry name" value="RING-TYPE DOMAIN-CONTAINING PROTEIN"/>
    <property type="match status" value="1"/>
</dbReference>
<evidence type="ECO:0000256" key="1">
    <source>
        <dbReference type="ARBA" id="ARBA00004214"/>
    </source>
</evidence>
<keyword evidence="4" id="KW-0963">Cytoplasm</keyword>
<dbReference type="InterPro" id="IPR015915">
    <property type="entry name" value="Kelch-typ_b-propeller"/>
</dbReference>
<evidence type="ECO:0000256" key="5">
    <source>
        <dbReference type="ARBA" id="ARBA00022618"/>
    </source>
</evidence>
<dbReference type="GO" id="GO:0030496">
    <property type="term" value="C:midbody"/>
    <property type="evidence" value="ECO:0007669"/>
    <property type="project" value="UniProtKB-SubCell"/>
</dbReference>
<keyword evidence="3" id="KW-0880">Kelch repeat</keyword>
<dbReference type="InterPro" id="IPR051746">
    <property type="entry name" value="Kelch_domain_containing_8"/>
</dbReference>
<dbReference type="GO" id="GO:0110070">
    <property type="term" value="C:cellularization cleavage furrow"/>
    <property type="evidence" value="ECO:0007669"/>
    <property type="project" value="TreeGrafter"/>
</dbReference>
<gene>
    <name evidence="10" type="ORF">JOQ06_007200</name>
</gene>
<dbReference type="Gene3D" id="2.120.10.80">
    <property type="entry name" value="Kelch-type beta propeller"/>
    <property type="match status" value="1"/>
</dbReference>
<comment type="subcellular location">
    <subcellularLocation>
        <location evidence="2">Cytoplasm</location>
    </subcellularLocation>
    <subcellularLocation>
        <location evidence="1">Midbody</location>
    </subcellularLocation>
</comment>
<evidence type="ECO:0000256" key="2">
    <source>
        <dbReference type="ARBA" id="ARBA00004496"/>
    </source>
</evidence>
<dbReference type="GO" id="GO:0005737">
    <property type="term" value="C:cytoplasm"/>
    <property type="evidence" value="ECO:0007669"/>
    <property type="project" value="UniProtKB-SubCell"/>
</dbReference>
<evidence type="ECO:0000256" key="4">
    <source>
        <dbReference type="ARBA" id="ARBA00022490"/>
    </source>
</evidence>
<dbReference type="EMBL" id="JAPTMU010000012">
    <property type="protein sequence ID" value="KAJ4934405.1"/>
    <property type="molecule type" value="Genomic_DNA"/>
</dbReference>
<evidence type="ECO:0000313" key="11">
    <source>
        <dbReference type="Proteomes" id="UP001219934"/>
    </source>
</evidence>
<accession>A0AAD6FGJ1</accession>
<evidence type="ECO:0000256" key="3">
    <source>
        <dbReference type="ARBA" id="ARBA00022441"/>
    </source>
</evidence>
<sequence length="93" mass="10591">MVLYTENIYTHMLTPFQTNVAPLRKMQDVSPDGKVYALGGMGADTTPQALVRVYEAEKDQWQPMTSMPTPRYGATPFVRGNKIYMMGRKQFLI</sequence>
<keyword evidence="6" id="KW-0677">Repeat</keyword>
<comment type="function">
    <text evidence="9">Involved in pinching off the separated nuclei at the cleavage furrow and in cytokinesis. Required for mitotic integrity and maintenance of chromosomal stability. Protects cells against mitotic errors, centrosomal amplification, micronucleus formation and aneuploidy. Plays a key role of midbody function involving abscission of the daughter cells during cytokinesis and appropriate chromosomal and nuclear segregation into the daughter cells.</text>
</comment>
<evidence type="ECO:0000256" key="8">
    <source>
        <dbReference type="ARBA" id="ARBA00041086"/>
    </source>
</evidence>
<dbReference type="SUPFAM" id="SSF117281">
    <property type="entry name" value="Kelch motif"/>
    <property type="match status" value="1"/>
</dbReference>
<keyword evidence="5" id="KW-0132">Cell division</keyword>
<dbReference type="GO" id="GO:0140014">
    <property type="term" value="P:mitotic nuclear division"/>
    <property type="evidence" value="ECO:0007669"/>
    <property type="project" value="TreeGrafter"/>
</dbReference>
<keyword evidence="7" id="KW-0131">Cell cycle</keyword>
<dbReference type="Proteomes" id="UP001219934">
    <property type="component" value="Unassembled WGS sequence"/>
</dbReference>
<evidence type="ECO:0000256" key="9">
    <source>
        <dbReference type="ARBA" id="ARBA00045748"/>
    </source>
</evidence>
<dbReference type="GO" id="GO:0045171">
    <property type="term" value="C:intercellular bridge"/>
    <property type="evidence" value="ECO:0007669"/>
    <property type="project" value="TreeGrafter"/>
</dbReference>
<protein>
    <recommendedName>
        <fullName evidence="8">Kelch domain-containing protein 8B</fullName>
    </recommendedName>
</protein>
<evidence type="ECO:0000313" key="10">
    <source>
        <dbReference type="EMBL" id="KAJ4934405.1"/>
    </source>
</evidence>
<evidence type="ECO:0000256" key="6">
    <source>
        <dbReference type="ARBA" id="ARBA00022737"/>
    </source>
</evidence>
<reference evidence="10" key="1">
    <citation type="submission" date="2022-11" db="EMBL/GenBank/DDBJ databases">
        <title>Chromosome-level genome of Pogonophryne albipinna.</title>
        <authorList>
            <person name="Jo E."/>
        </authorList>
    </citation>
    <scope>NUCLEOTIDE SEQUENCE</scope>
    <source>
        <strain evidence="10">SGF0006</strain>
        <tissue evidence="10">Muscle</tissue>
    </source>
</reference>
<dbReference type="GO" id="GO:0098813">
    <property type="term" value="P:nuclear chromosome segregation"/>
    <property type="evidence" value="ECO:0007669"/>
    <property type="project" value="TreeGrafter"/>
</dbReference>
<organism evidence="10 11">
    <name type="scientific">Pogonophryne albipinna</name>
    <dbReference type="NCBI Taxonomy" id="1090488"/>
    <lineage>
        <taxon>Eukaryota</taxon>
        <taxon>Metazoa</taxon>
        <taxon>Chordata</taxon>
        <taxon>Craniata</taxon>
        <taxon>Vertebrata</taxon>
        <taxon>Euteleostomi</taxon>
        <taxon>Actinopterygii</taxon>
        <taxon>Neopterygii</taxon>
        <taxon>Teleostei</taxon>
        <taxon>Neoteleostei</taxon>
        <taxon>Acanthomorphata</taxon>
        <taxon>Eupercaria</taxon>
        <taxon>Perciformes</taxon>
        <taxon>Notothenioidei</taxon>
        <taxon>Pogonophryne</taxon>
    </lineage>
</organism>
<name>A0AAD6FGJ1_9TELE</name>
<dbReference type="InterPro" id="IPR006652">
    <property type="entry name" value="Kelch_1"/>
</dbReference>
<dbReference type="SMART" id="SM00612">
    <property type="entry name" value="Kelch"/>
    <property type="match status" value="1"/>
</dbReference>